<name>A0A316F5S1_9ACTN</name>
<comment type="similarity">
    <text evidence="1">Belongs to the universal stress protein A family.</text>
</comment>
<dbReference type="PANTHER" id="PTHR31964">
    <property type="entry name" value="ADENINE NUCLEOTIDE ALPHA HYDROLASES-LIKE SUPERFAMILY PROTEIN"/>
    <property type="match status" value="1"/>
</dbReference>
<dbReference type="Proteomes" id="UP000245697">
    <property type="component" value="Unassembled WGS sequence"/>
</dbReference>
<sequence>MASGTVTTEEQEPFDTLVTEIRATFPELLIEAEATVGHPAAELALASATAQLLVVGSRGRGAIRGMLLGSVSQHLLRYSACPIAVVHQTPAQS</sequence>
<evidence type="ECO:0000313" key="3">
    <source>
        <dbReference type="EMBL" id="PWK39877.1"/>
    </source>
</evidence>
<reference evidence="3 4" key="1">
    <citation type="submission" date="2018-05" db="EMBL/GenBank/DDBJ databases">
        <title>Genomic Encyclopedia of Archaeal and Bacterial Type Strains, Phase II (KMG-II): from individual species to whole genera.</title>
        <authorList>
            <person name="Goeker M."/>
        </authorList>
    </citation>
    <scope>NUCLEOTIDE SEQUENCE [LARGE SCALE GENOMIC DNA]</scope>
    <source>
        <strain evidence="3 4">DSM 45184</strain>
    </source>
</reference>
<organism evidence="3 4">
    <name type="scientific">Actinoplanes xinjiangensis</name>
    <dbReference type="NCBI Taxonomy" id="512350"/>
    <lineage>
        <taxon>Bacteria</taxon>
        <taxon>Bacillati</taxon>
        <taxon>Actinomycetota</taxon>
        <taxon>Actinomycetes</taxon>
        <taxon>Micromonosporales</taxon>
        <taxon>Micromonosporaceae</taxon>
        <taxon>Actinoplanes</taxon>
    </lineage>
</organism>
<dbReference type="InterPro" id="IPR014729">
    <property type="entry name" value="Rossmann-like_a/b/a_fold"/>
</dbReference>
<evidence type="ECO:0000313" key="4">
    <source>
        <dbReference type="Proteomes" id="UP000245697"/>
    </source>
</evidence>
<dbReference type="Pfam" id="PF00582">
    <property type="entry name" value="Usp"/>
    <property type="match status" value="1"/>
</dbReference>
<comment type="caution">
    <text evidence="3">The sequence shown here is derived from an EMBL/GenBank/DDBJ whole genome shotgun (WGS) entry which is preliminary data.</text>
</comment>
<dbReference type="EMBL" id="QGGR01000021">
    <property type="protein sequence ID" value="PWK39877.1"/>
    <property type="molecule type" value="Genomic_DNA"/>
</dbReference>
<keyword evidence="4" id="KW-1185">Reference proteome</keyword>
<accession>A0A316F5S1</accession>
<dbReference type="AlphaFoldDB" id="A0A316F5S1"/>
<dbReference type="InterPro" id="IPR006015">
    <property type="entry name" value="Universal_stress_UspA"/>
</dbReference>
<dbReference type="SUPFAM" id="SSF52402">
    <property type="entry name" value="Adenine nucleotide alpha hydrolases-like"/>
    <property type="match status" value="1"/>
</dbReference>
<dbReference type="InterPro" id="IPR006016">
    <property type="entry name" value="UspA"/>
</dbReference>
<protein>
    <submittedName>
        <fullName evidence="3">Universal stress protein family protein</fullName>
    </submittedName>
</protein>
<feature type="domain" description="UspA" evidence="2">
    <location>
        <begin position="22"/>
        <end position="87"/>
    </location>
</feature>
<dbReference type="PANTHER" id="PTHR31964:SF113">
    <property type="entry name" value="USPA DOMAIN-CONTAINING PROTEIN"/>
    <property type="match status" value="1"/>
</dbReference>
<proteinExistence type="inferred from homology"/>
<evidence type="ECO:0000259" key="2">
    <source>
        <dbReference type="Pfam" id="PF00582"/>
    </source>
</evidence>
<dbReference type="PRINTS" id="PR01438">
    <property type="entry name" value="UNVRSLSTRESS"/>
</dbReference>
<dbReference type="Gene3D" id="3.40.50.620">
    <property type="entry name" value="HUPs"/>
    <property type="match status" value="1"/>
</dbReference>
<gene>
    <name evidence="3" type="ORF">BC793_121144</name>
</gene>
<evidence type="ECO:0000256" key="1">
    <source>
        <dbReference type="ARBA" id="ARBA00008791"/>
    </source>
</evidence>